<sequence>MTLPSPLHRVERTAWRSGMPGRGERGIPEETAVAFTYNRTAHAVMMATPADLEDFAIGFSLNEGIIASPAEISELEVVALDKGIELRMTLADRQADAFLERRRYLAGPTGCGLCGIESLDEAVRSPPPVTGGIGVPAAEITAALAALPAAQALNRQTGAVHAAGWWAVGQGLIAVREDVGRHNALDKLAGALARAQRAAAGGIVLLTSRVSVEMVQKAAAMGAAVVVAVSAPTALAVRMADAAGITLVAVARADGFEVFTHPARIGAEAQASVA</sequence>
<dbReference type="GO" id="GO:0097163">
    <property type="term" value="F:sulfur carrier activity"/>
    <property type="evidence" value="ECO:0007669"/>
    <property type="project" value="UniProtKB-UniRule"/>
</dbReference>
<dbReference type="OrthoDB" id="3197277at2"/>
<dbReference type="Proteomes" id="UP000321638">
    <property type="component" value="Unassembled WGS sequence"/>
</dbReference>
<dbReference type="Gene3D" id="3.10.20.10">
    <property type="match status" value="1"/>
</dbReference>
<protein>
    <recommendedName>
        <fullName evidence="3">Sulfur carrier protein FdhD</fullName>
    </recommendedName>
</protein>
<comment type="function">
    <text evidence="3">Required for formate dehydrogenase (FDH) activity. Acts as a sulfur carrier protein that transfers sulfur from IscS to the molybdenum cofactor prior to its insertion into FDH.</text>
</comment>
<feature type="active site" description="Cysteine persulfide intermediate" evidence="3">
    <location>
        <position position="111"/>
    </location>
</feature>
<evidence type="ECO:0000256" key="3">
    <source>
        <dbReference type="HAMAP-Rule" id="MF_00187"/>
    </source>
</evidence>
<dbReference type="RefSeq" id="WP_147848946.1">
    <property type="nucleotide sequence ID" value="NZ_VDUZ01000025.1"/>
</dbReference>
<dbReference type="NCBIfam" id="TIGR00129">
    <property type="entry name" value="fdhD_narQ"/>
    <property type="match status" value="1"/>
</dbReference>
<dbReference type="Pfam" id="PF02634">
    <property type="entry name" value="FdhD-NarQ"/>
    <property type="match status" value="1"/>
</dbReference>
<keyword evidence="2 3" id="KW-0501">Molybdenum cofactor biosynthesis</keyword>
<name>A0A5C8PHY2_9HYPH</name>
<dbReference type="EMBL" id="VDUZ01000025">
    <property type="protein sequence ID" value="TXL73424.1"/>
    <property type="molecule type" value="Genomic_DNA"/>
</dbReference>
<proteinExistence type="inferred from homology"/>
<dbReference type="PANTHER" id="PTHR30592:SF1">
    <property type="entry name" value="SULFUR CARRIER PROTEIN FDHD"/>
    <property type="match status" value="1"/>
</dbReference>
<dbReference type="GO" id="GO:0005737">
    <property type="term" value="C:cytoplasm"/>
    <property type="evidence" value="ECO:0007669"/>
    <property type="project" value="UniProtKB-SubCell"/>
</dbReference>
<evidence type="ECO:0000256" key="2">
    <source>
        <dbReference type="ARBA" id="ARBA00023150"/>
    </source>
</evidence>
<comment type="caution">
    <text evidence="3">Lacks conserved residue(s) required for the propagation of feature annotation.</text>
</comment>
<organism evidence="4 5">
    <name type="scientific">Vineibacter terrae</name>
    <dbReference type="NCBI Taxonomy" id="2586908"/>
    <lineage>
        <taxon>Bacteria</taxon>
        <taxon>Pseudomonadati</taxon>
        <taxon>Pseudomonadota</taxon>
        <taxon>Alphaproteobacteria</taxon>
        <taxon>Hyphomicrobiales</taxon>
        <taxon>Vineibacter</taxon>
    </lineage>
</organism>
<keyword evidence="5" id="KW-1185">Reference proteome</keyword>
<accession>A0A5C8PHY2</accession>
<dbReference type="Gene3D" id="3.40.140.10">
    <property type="entry name" value="Cytidine Deaminase, domain 2"/>
    <property type="match status" value="1"/>
</dbReference>
<dbReference type="InterPro" id="IPR016193">
    <property type="entry name" value="Cytidine_deaminase-like"/>
</dbReference>
<dbReference type="PIRSF" id="PIRSF015626">
    <property type="entry name" value="FdhD"/>
    <property type="match status" value="1"/>
</dbReference>
<keyword evidence="4" id="KW-0808">Transferase</keyword>
<reference evidence="4 5" key="1">
    <citation type="submission" date="2019-06" db="EMBL/GenBank/DDBJ databases">
        <title>New taxonomy in bacterial strain CC-CFT640, isolated from vineyard.</title>
        <authorList>
            <person name="Lin S.-Y."/>
            <person name="Tsai C.-F."/>
            <person name="Young C.-C."/>
        </authorList>
    </citation>
    <scope>NUCLEOTIDE SEQUENCE [LARGE SCALE GENOMIC DNA]</scope>
    <source>
        <strain evidence="4 5">CC-CFT640</strain>
    </source>
</reference>
<evidence type="ECO:0000313" key="4">
    <source>
        <dbReference type="EMBL" id="TXL73424.1"/>
    </source>
</evidence>
<comment type="caution">
    <text evidence="4">The sequence shown here is derived from an EMBL/GenBank/DDBJ whole genome shotgun (WGS) entry which is preliminary data.</text>
</comment>
<evidence type="ECO:0000256" key="1">
    <source>
        <dbReference type="ARBA" id="ARBA00022490"/>
    </source>
</evidence>
<comment type="similarity">
    <text evidence="3">Belongs to the FdhD family.</text>
</comment>
<keyword evidence="1 3" id="KW-0963">Cytoplasm</keyword>
<dbReference type="GO" id="GO:0016783">
    <property type="term" value="F:sulfurtransferase activity"/>
    <property type="evidence" value="ECO:0007669"/>
    <property type="project" value="InterPro"/>
</dbReference>
<dbReference type="PANTHER" id="PTHR30592">
    <property type="entry name" value="FORMATE DEHYDROGENASE"/>
    <property type="match status" value="1"/>
</dbReference>
<evidence type="ECO:0000313" key="5">
    <source>
        <dbReference type="Proteomes" id="UP000321638"/>
    </source>
</evidence>
<comment type="subcellular location">
    <subcellularLocation>
        <location evidence="3">Cytoplasm</location>
    </subcellularLocation>
</comment>
<dbReference type="InterPro" id="IPR003786">
    <property type="entry name" value="FdhD"/>
</dbReference>
<dbReference type="SUPFAM" id="SSF53927">
    <property type="entry name" value="Cytidine deaminase-like"/>
    <property type="match status" value="1"/>
</dbReference>
<dbReference type="HAMAP" id="MF_00187">
    <property type="entry name" value="FdhD"/>
    <property type="match status" value="1"/>
</dbReference>
<dbReference type="GO" id="GO:0006777">
    <property type="term" value="P:Mo-molybdopterin cofactor biosynthetic process"/>
    <property type="evidence" value="ECO:0007669"/>
    <property type="project" value="UniProtKB-UniRule"/>
</dbReference>
<dbReference type="AlphaFoldDB" id="A0A5C8PHY2"/>
<gene>
    <name evidence="3 4" type="primary">fdhD</name>
    <name evidence="4" type="ORF">FHP25_21055</name>
</gene>